<dbReference type="GO" id="GO:0005686">
    <property type="term" value="C:U2 snRNP"/>
    <property type="evidence" value="ECO:0007669"/>
    <property type="project" value="TreeGrafter"/>
</dbReference>
<reference evidence="7" key="2">
    <citation type="journal article" date="2019" name="IMA Fungus">
        <title>Genome sequencing and comparison of five Tilletia species to identify candidate genes for the detection of regulated species infecting wheat.</title>
        <authorList>
            <person name="Nguyen H.D.T."/>
            <person name="Sultana T."/>
            <person name="Kesanakurti P."/>
            <person name="Hambleton S."/>
        </authorList>
    </citation>
    <scope>NUCLEOTIDE SEQUENCE</scope>
    <source>
        <strain evidence="7">DAOMC 236416</strain>
    </source>
</reference>
<reference evidence="7" key="1">
    <citation type="submission" date="2016-04" db="EMBL/GenBank/DDBJ databases">
        <authorList>
            <person name="Nguyen H.D."/>
            <person name="Samba Siva P."/>
            <person name="Cullis J."/>
            <person name="Levesque C.A."/>
            <person name="Hambleton S."/>
        </authorList>
    </citation>
    <scope>NUCLEOTIDE SEQUENCE</scope>
    <source>
        <strain evidence="7">DAOMC 236416</strain>
    </source>
</reference>
<feature type="compositionally biased region" description="Basic and acidic residues" evidence="6">
    <location>
        <begin position="168"/>
        <end position="185"/>
    </location>
</feature>
<evidence type="ECO:0000256" key="1">
    <source>
        <dbReference type="ARBA" id="ARBA00007747"/>
    </source>
</evidence>
<dbReference type="InterPro" id="IPR012677">
    <property type="entry name" value="Nucleotide-bd_a/b_plait_sf"/>
</dbReference>
<dbReference type="Gene3D" id="3.30.70.330">
    <property type="match status" value="2"/>
</dbReference>
<dbReference type="PANTHER" id="PTHR15608">
    <property type="entry name" value="SPLICING FACTOR U2AF-ASSOCIATED PROTEIN 2"/>
    <property type="match status" value="1"/>
</dbReference>
<feature type="compositionally biased region" description="Low complexity" evidence="6">
    <location>
        <begin position="20"/>
        <end position="33"/>
    </location>
</feature>
<keyword evidence="3" id="KW-0677">Repeat</keyword>
<protein>
    <submittedName>
        <fullName evidence="7">Uncharacterized protein</fullName>
    </submittedName>
</protein>
<gene>
    <name evidence="7" type="ORF">A4X13_0g3790</name>
</gene>
<feature type="region of interest" description="Disordered" evidence="6">
    <location>
        <begin position="1"/>
        <end position="79"/>
    </location>
</feature>
<dbReference type="SUPFAM" id="SSF54928">
    <property type="entry name" value="RNA-binding domain, RBD"/>
    <property type="match status" value="2"/>
</dbReference>
<evidence type="ECO:0000313" key="7">
    <source>
        <dbReference type="EMBL" id="KAE8251915.1"/>
    </source>
</evidence>
<evidence type="ECO:0000256" key="6">
    <source>
        <dbReference type="SAM" id="MobiDB-lite"/>
    </source>
</evidence>
<dbReference type="SMART" id="SM00360">
    <property type="entry name" value="RRM"/>
    <property type="match status" value="2"/>
</dbReference>
<dbReference type="GO" id="GO:0003723">
    <property type="term" value="F:RNA binding"/>
    <property type="evidence" value="ECO:0007669"/>
    <property type="project" value="UniProtKB-UniRule"/>
</dbReference>
<keyword evidence="5" id="KW-0508">mRNA splicing</keyword>
<feature type="compositionally biased region" description="Basic and acidic residues" evidence="6">
    <location>
        <begin position="238"/>
        <end position="253"/>
    </location>
</feature>
<dbReference type="EMBL" id="LWDF02000226">
    <property type="protein sequence ID" value="KAE8251915.1"/>
    <property type="molecule type" value="Genomic_DNA"/>
</dbReference>
<dbReference type="InterPro" id="IPR035979">
    <property type="entry name" value="RBD_domain_sf"/>
</dbReference>
<dbReference type="FunFam" id="3.30.70.330:FF:000105">
    <property type="entry name" value="HIV Tat-specific factor 1 homolog"/>
    <property type="match status" value="1"/>
</dbReference>
<dbReference type="Pfam" id="PF00076">
    <property type="entry name" value="RRM_1"/>
    <property type="match status" value="2"/>
</dbReference>
<dbReference type="InterPro" id="IPR034393">
    <property type="entry name" value="TatSF1-like"/>
</dbReference>
<accession>A0A177TD10</accession>
<sequence length="448" mass="47261">MSSLSSQSGRGGAGKRPATDAGPSEGSSSSASGSRREDSVQNKRPRPNESGIHNGGKDEKSASGSTGQPPARGPKPVTSVYVSNLPLDATQDELASAFSRYGVLLEDDLGSAANRIKLYRDAATGMFTGDALITYFKAESVDLAVSVLDESCLRAHLGQREPVMRVRRAEFGRDKDKEKDKDKDVGAGASGPSQKSATISKSVASGSPAPSGSKATEMAGQVTAQHGSSNGGSSSQTEPKDSGRRQLTDTEKRKVQKRMAKLQSKVDGWESDSDEEGPGPGIINSTTTSTGAPGQIPLLSGDLSAMDPALESSRTVVLTKMFTLAELDDDPTLLLDLKAEVREECETLGRVTSVVLYDKEPEGVMSVKFANVMGARACVAKMNNRYFAGRTITAFLSHGKPRYRRTGVRTGDEDDDDEAVTGEARRIDAFGAWLEGGGDDNGQEAQGS</sequence>
<dbReference type="PANTHER" id="PTHR15608:SF0">
    <property type="entry name" value="HIV TAT-SPECIFIC FACTOR 1"/>
    <property type="match status" value="1"/>
</dbReference>
<name>A0A177TD10_9BASI</name>
<keyword evidence="2" id="KW-0507">mRNA processing</keyword>
<dbReference type="PROSITE" id="PS50102">
    <property type="entry name" value="RRM"/>
    <property type="match status" value="1"/>
</dbReference>
<dbReference type="CDD" id="cd12285">
    <property type="entry name" value="RRM3_RBM39_like"/>
    <property type="match status" value="1"/>
</dbReference>
<dbReference type="Proteomes" id="UP000077521">
    <property type="component" value="Unassembled WGS sequence"/>
</dbReference>
<organism evidence="7 8">
    <name type="scientific">Tilletia indica</name>
    <dbReference type="NCBI Taxonomy" id="43049"/>
    <lineage>
        <taxon>Eukaryota</taxon>
        <taxon>Fungi</taxon>
        <taxon>Dikarya</taxon>
        <taxon>Basidiomycota</taxon>
        <taxon>Ustilaginomycotina</taxon>
        <taxon>Exobasidiomycetes</taxon>
        <taxon>Tilletiales</taxon>
        <taxon>Tilletiaceae</taxon>
        <taxon>Tilletia</taxon>
    </lineage>
</organism>
<proteinExistence type="inferred from homology"/>
<dbReference type="GO" id="GO:0005684">
    <property type="term" value="C:U2-type spliceosomal complex"/>
    <property type="evidence" value="ECO:0007669"/>
    <property type="project" value="TreeGrafter"/>
</dbReference>
<keyword evidence="8" id="KW-1185">Reference proteome</keyword>
<comment type="similarity">
    <text evidence="1">Belongs to the HTATSF1 family.</text>
</comment>
<evidence type="ECO:0000313" key="8">
    <source>
        <dbReference type="Proteomes" id="UP000077521"/>
    </source>
</evidence>
<dbReference type="InterPro" id="IPR000504">
    <property type="entry name" value="RRM_dom"/>
</dbReference>
<evidence type="ECO:0000256" key="5">
    <source>
        <dbReference type="ARBA" id="ARBA00023187"/>
    </source>
</evidence>
<evidence type="ECO:0000256" key="3">
    <source>
        <dbReference type="ARBA" id="ARBA00022737"/>
    </source>
</evidence>
<keyword evidence="4" id="KW-0694">RNA-binding</keyword>
<feature type="compositionally biased region" description="Polar residues" evidence="6">
    <location>
        <begin position="283"/>
        <end position="292"/>
    </location>
</feature>
<evidence type="ECO:0000256" key="2">
    <source>
        <dbReference type="ARBA" id="ARBA00022664"/>
    </source>
</evidence>
<comment type="caution">
    <text evidence="7">The sequence shown here is derived from an EMBL/GenBank/DDBJ whole genome shotgun (WGS) entry which is preliminary data.</text>
</comment>
<feature type="region of interest" description="Disordered" evidence="6">
    <location>
        <begin position="168"/>
        <end position="292"/>
    </location>
</feature>
<dbReference type="AlphaFoldDB" id="A0A177TD10"/>
<feature type="compositionally biased region" description="Low complexity" evidence="6">
    <location>
        <begin position="200"/>
        <end position="214"/>
    </location>
</feature>
<evidence type="ECO:0000256" key="4">
    <source>
        <dbReference type="ARBA" id="ARBA00022884"/>
    </source>
</evidence>
<dbReference type="GO" id="GO:0000398">
    <property type="term" value="P:mRNA splicing, via spliceosome"/>
    <property type="evidence" value="ECO:0007669"/>
    <property type="project" value="UniProtKB-ARBA"/>
</dbReference>